<feature type="region of interest" description="Disordered" evidence="1">
    <location>
        <begin position="158"/>
        <end position="199"/>
    </location>
</feature>
<reference evidence="2" key="1">
    <citation type="submission" date="2020-02" db="EMBL/GenBank/DDBJ databases">
        <authorList>
            <person name="Scholz U."/>
            <person name="Mascher M."/>
            <person name="Fiebig A."/>
        </authorList>
    </citation>
    <scope>NUCLEOTIDE SEQUENCE</scope>
</reference>
<dbReference type="EMBL" id="LR746264">
    <property type="protein sequence ID" value="CAA7389332.1"/>
    <property type="molecule type" value="Genomic_DNA"/>
</dbReference>
<feature type="compositionally biased region" description="Basic and acidic residues" evidence="1">
    <location>
        <begin position="158"/>
        <end position="168"/>
    </location>
</feature>
<gene>
    <name evidence="2" type="ORF">SI8410_01001402</name>
</gene>
<keyword evidence="3" id="KW-1185">Reference proteome</keyword>
<evidence type="ECO:0000256" key="1">
    <source>
        <dbReference type="SAM" id="MobiDB-lite"/>
    </source>
</evidence>
<accession>A0A7I8K0T8</accession>
<organism evidence="2 3">
    <name type="scientific">Spirodela intermedia</name>
    <name type="common">Intermediate duckweed</name>
    <dbReference type="NCBI Taxonomy" id="51605"/>
    <lineage>
        <taxon>Eukaryota</taxon>
        <taxon>Viridiplantae</taxon>
        <taxon>Streptophyta</taxon>
        <taxon>Embryophyta</taxon>
        <taxon>Tracheophyta</taxon>
        <taxon>Spermatophyta</taxon>
        <taxon>Magnoliopsida</taxon>
        <taxon>Liliopsida</taxon>
        <taxon>Araceae</taxon>
        <taxon>Lemnoideae</taxon>
        <taxon>Spirodela</taxon>
    </lineage>
</organism>
<evidence type="ECO:0000313" key="3">
    <source>
        <dbReference type="Proteomes" id="UP000663760"/>
    </source>
</evidence>
<feature type="compositionally biased region" description="Basic and acidic residues" evidence="1">
    <location>
        <begin position="178"/>
        <end position="195"/>
    </location>
</feature>
<sequence length="248" mass="28219">MLSIERAVISRQQVMSSFCRSLFFSEIKDKSSSVTPKHLLKLSSLSDEQEFMSRERISLHFTATSPTARSVTPRHHLKLSALSLGHPTAMHPRPMSVTILHLVSDSLSRFFARPIVAAAASLSSVAFDKSISTNEEQLVTRLSSPTWVKDLDFDRSMERSDEPRDRATVARQASVTRGQRERSRRETEGYRERTVGRRSTRRGFSTLRWRDSAAYQDLQTREKLFLSRGLESKQSRIMKKVSSAKASK</sequence>
<dbReference type="AlphaFoldDB" id="A0A7I8K0T8"/>
<name>A0A7I8K0T8_SPIIN</name>
<dbReference type="Proteomes" id="UP000663760">
    <property type="component" value="Chromosome 1"/>
</dbReference>
<proteinExistence type="predicted"/>
<evidence type="ECO:0000313" key="2">
    <source>
        <dbReference type="EMBL" id="CAA7389332.1"/>
    </source>
</evidence>
<protein>
    <submittedName>
        <fullName evidence="2">Uncharacterized protein</fullName>
    </submittedName>
</protein>